<evidence type="ECO:0000256" key="4">
    <source>
        <dbReference type="ARBA" id="ARBA00023163"/>
    </source>
</evidence>
<accession>A0A1M5Z6J7</accession>
<name>A0A1M5Z6J7_9FIRM</name>
<evidence type="ECO:0000313" key="5">
    <source>
        <dbReference type="EMBL" id="SHI19876.1"/>
    </source>
</evidence>
<dbReference type="Gene3D" id="1.10.10.10">
    <property type="entry name" value="Winged helix-like DNA-binding domain superfamily/Winged helix DNA-binding domain"/>
    <property type="match status" value="1"/>
</dbReference>
<dbReference type="EMBL" id="FQXV01000014">
    <property type="protein sequence ID" value="SHI19876.1"/>
    <property type="molecule type" value="Genomic_DNA"/>
</dbReference>
<evidence type="ECO:0000256" key="3">
    <source>
        <dbReference type="ARBA" id="ARBA00023125"/>
    </source>
</evidence>
<keyword evidence="4" id="KW-0804">Transcription</keyword>
<gene>
    <name evidence="5" type="ORF">SAMN02745823_03292</name>
</gene>
<dbReference type="GO" id="GO:0045892">
    <property type="term" value="P:negative regulation of DNA-templated transcription"/>
    <property type="evidence" value="ECO:0007669"/>
    <property type="project" value="InterPro"/>
</dbReference>
<dbReference type="InterPro" id="IPR005650">
    <property type="entry name" value="BlaI_family"/>
</dbReference>
<evidence type="ECO:0000256" key="2">
    <source>
        <dbReference type="ARBA" id="ARBA00023015"/>
    </source>
</evidence>
<dbReference type="PIRSF" id="PIRSF019455">
    <property type="entry name" value="CopR_AtkY"/>
    <property type="match status" value="1"/>
</dbReference>
<dbReference type="OrthoDB" id="1849040at2"/>
<dbReference type="Pfam" id="PF03965">
    <property type="entry name" value="Penicillinase_R"/>
    <property type="match status" value="1"/>
</dbReference>
<keyword evidence="2" id="KW-0805">Transcription regulation</keyword>
<evidence type="ECO:0000313" key="6">
    <source>
        <dbReference type="Proteomes" id="UP000183995"/>
    </source>
</evidence>
<evidence type="ECO:0000256" key="1">
    <source>
        <dbReference type="ARBA" id="ARBA00011046"/>
    </source>
</evidence>
<dbReference type="Gene3D" id="1.10.4040.10">
    <property type="entry name" value="Penicillinase repressor domain"/>
    <property type="match status" value="1"/>
</dbReference>
<dbReference type="GO" id="GO:0003677">
    <property type="term" value="F:DNA binding"/>
    <property type="evidence" value="ECO:0007669"/>
    <property type="project" value="UniProtKB-KW"/>
</dbReference>
<protein>
    <submittedName>
        <fullName evidence="5">BlaI family transcriptional regulator, penicillinase repressor</fullName>
    </submittedName>
</protein>
<dbReference type="STRING" id="1123282.SAMN02745823_03292"/>
<keyword evidence="6" id="KW-1185">Reference proteome</keyword>
<proteinExistence type="inferred from homology"/>
<dbReference type="RefSeq" id="WP_073081370.1">
    <property type="nucleotide sequence ID" value="NZ_FQXV01000014.1"/>
</dbReference>
<dbReference type="Proteomes" id="UP000183995">
    <property type="component" value="Unassembled WGS sequence"/>
</dbReference>
<comment type="similarity">
    <text evidence="1">Belongs to the BlaI transcriptional regulatory family.</text>
</comment>
<dbReference type="AlphaFoldDB" id="A0A1M5Z6J7"/>
<reference evidence="5 6" key="1">
    <citation type="submission" date="2016-11" db="EMBL/GenBank/DDBJ databases">
        <authorList>
            <person name="Jaros S."/>
            <person name="Januszkiewicz K."/>
            <person name="Wedrychowicz H."/>
        </authorList>
    </citation>
    <scope>NUCLEOTIDE SEQUENCE [LARGE SCALE GENOMIC DNA]</scope>
    <source>
        <strain evidence="5 6">DSM 10068</strain>
    </source>
</reference>
<organism evidence="5 6">
    <name type="scientific">Sporobacter termitidis DSM 10068</name>
    <dbReference type="NCBI Taxonomy" id="1123282"/>
    <lineage>
        <taxon>Bacteria</taxon>
        <taxon>Bacillati</taxon>
        <taxon>Bacillota</taxon>
        <taxon>Clostridia</taxon>
        <taxon>Eubacteriales</taxon>
        <taxon>Oscillospiraceae</taxon>
        <taxon>Sporobacter</taxon>
    </lineage>
</organism>
<dbReference type="InterPro" id="IPR036390">
    <property type="entry name" value="WH_DNA-bd_sf"/>
</dbReference>
<dbReference type="InterPro" id="IPR036388">
    <property type="entry name" value="WH-like_DNA-bd_sf"/>
</dbReference>
<sequence length="130" mass="14389">MKGKSPISDAEAEVLRVLWGAGGPVTTAEICRDISDKTGWDRSTVRTLIRRLVEKGAIEEQRLGVLSYRPLLAEEDYRRSLTKSFLERHYGGSAKRLIASLVQSDNLTAGDIAELREFLNTGGDGRERGL</sequence>
<keyword evidence="3" id="KW-0238">DNA-binding</keyword>
<dbReference type="SUPFAM" id="SSF46785">
    <property type="entry name" value="Winged helix' DNA-binding domain"/>
    <property type="match status" value="1"/>
</dbReference>